<dbReference type="Proteomes" id="UP000813461">
    <property type="component" value="Unassembled WGS sequence"/>
</dbReference>
<sequence>MSTSTDKLFELATQMLNLSKDLTEAGGKLAQAGAGLQQIAADIAEEQTKLWGVDVSVNVGVRPGSGQHNIVVKKGRGEG</sequence>
<dbReference type="EMBL" id="JAGMVJ010000016">
    <property type="protein sequence ID" value="KAH7079633.1"/>
    <property type="molecule type" value="Genomic_DNA"/>
</dbReference>
<reference evidence="1" key="1">
    <citation type="journal article" date="2021" name="Nat. Commun.">
        <title>Genetic determinants of endophytism in the Arabidopsis root mycobiome.</title>
        <authorList>
            <person name="Mesny F."/>
            <person name="Miyauchi S."/>
            <person name="Thiergart T."/>
            <person name="Pickel B."/>
            <person name="Atanasova L."/>
            <person name="Karlsson M."/>
            <person name="Huettel B."/>
            <person name="Barry K.W."/>
            <person name="Haridas S."/>
            <person name="Chen C."/>
            <person name="Bauer D."/>
            <person name="Andreopoulos W."/>
            <person name="Pangilinan J."/>
            <person name="LaButti K."/>
            <person name="Riley R."/>
            <person name="Lipzen A."/>
            <person name="Clum A."/>
            <person name="Drula E."/>
            <person name="Henrissat B."/>
            <person name="Kohler A."/>
            <person name="Grigoriev I.V."/>
            <person name="Martin F.M."/>
            <person name="Hacquard S."/>
        </authorList>
    </citation>
    <scope>NUCLEOTIDE SEQUENCE</scope>
    <source>
        <strain evidence="1">MPI-SDFR-AT-0120</strain>
    </source>
</reference>
<organism evidence="1 2">
    <name type="scientific">Paraphoma chrysanthemicola</name>
    <dbReference type="NCBI Taxonomy" id="798071"/>
    <lineage>
        <taxon>Eukaryota</taxon>
        <taxon>Fungi</taxon>
        <taxon>Dikarya</taxon>
        <taxon>Ascomycota</taxon>
        <taxon>Pezizomycotina</taxon>
        <taxon>Dothideomycetes</taxon>
        <taxon>Pleosporomycetidae</taxon>
        <taxon>Pleosporales</taxon>
        <taxon>Pleosporineae</taxon>
        <taxon>Phaeosphaeriaceae</taxon>
        <taxon>Paraphoma</taxon>
    </lineage>
</organism>
<dbReference type="AlphaFoldDB" id="A0A8K0QZM1"/>
<proteinExistence type="predicted"/>
<accession>A0A8K0QZM1</accession>
<dbReference type="OrthoDB" id="3785649at2759"/>
<comment type="caution">
    <text evidence="1">The sequence shown here is derived from an EMBL/GenBank/DDBJ whole genome shotgun (WGS) entry which is preliminary data.</text>
</comment>
<evidence type="ECO:0000313" key="2">
    <source>
        <dbReference type="Proteomes" id="UP000813461"/>
    </source>
</evidence>
<keyword evidence="2" id="KW-1185">Reference proteome</keyword>
<name>A0A8K0QZM1_9PLEO</name>
<evidence type="ECO:0000313" key="1">
    <source>
        <dbReference type="EMBL" id="KAH7079633.1"/>
    </source>
</evidence>
<protein>
    <submittedName>
        <fullName evidence="1">Uncharacterized protein</fullName>
    </submittedName>
</protein>
<gene>
    <name evidence="1" type="ORF">FB567DRAFT_595622</name>
</gene>